<reference evidence="2 3" key="1">
    <citation type="submission" date="2014-08" db="EMBL/GenBank/DDBJ databases">
        <title>Comparative genomics of the Paenibacillus odorifer group.</title>
        <authorList>
            <person name="den Bakker H.C."/>
            <person name="Tsai Y.-C."/>
            <person name="Martin N."/>
            <person name="Korlach J."/>
            <person name="Wiedmann M."/>
        </authorList>
    </citation>
    <scope>NUCLEOTIDE SEQUENCE [LARGE SCALE GENOMIC DNA]</scope>
    <source>
        <strain evidence="2 3">DSM 14472</strain>
    </source>
</reference>
<organism evidence="2 3">
    <name type="scientific">Paenibacillus stellifer</name>
    <dbReference type="NCBI Taxonomy" id="169760"/>
    <lineage>
        <taxon>Bacteria</taxon>
        <taxon>Bacillati</taxon>
        <taxon>Bacillota</taxon>
        <taxon>Bacilli</taxon>
        <taxon>Bacillales</taxon>
        <taxon>Paenibacillaceae</taxon>
        <taxon>Paenibacillus</taxon>
    </lineage>
</organism>
<proteinExistence type="predicted"/>
<evidence type="ECO:0000259" key="1">
    <source>
        <dbReference type="Pfam" id="PF07833"/>
    </source>
</evidence>
<dbReference type="EMBL" id="CP009286">
    <property type="protein sequence ID" value="AIQ63792.1"/>
    <property type="molecule type" value="Genomic_DNA"/>
</dbReference>
<dbReference type="RefSeq" id="WP_038695586.1">
    <property type="nucleotide sequence ID" value="NZ_CP009286.1"/>
</dbReference>
<feature type="domain" description="Copper amine oxidase-like N-terminal" evidence="1">
    <location>
        <begin position="407"/>
        <end position="497"/>
    </location>
</feature>
<dbReference type="InterPro" id="IPR036582">
    <property type="entry name" value="Mao_N_sf"/>
</dbReference>
<dbReference type="Gene3D" id="3.30.457.10">
    <property type="entry name" value="Copper amine oxidase-like, N-terminal domain"/>
    <property type="match status" value="1"/>
</dbReference>
<evidence type="ECO:0000313" key="3">
    <source>
        <dbReference type="Proteomes" id="UP000029507"/>
    </source>
</evidence>
<gene>
    <name evidence="2" type="ORF">PSTEL_12535</name>
</gene>
<keyword evidence="3" id="KW-1185">Reference proteome</keyword>
<dbReference type="SUPFAM" id="SSF55383">
    <property type="entry name" value="Copper amine oxidase, domain N"/>
    <property type="match status" value="1"/>
</dbReference>
<name>A0A089LS99_9BACL</name>
<dbReference type="Pfam" id="PF07833">
    <property type="entry name" value="Cu_amine_oxidN1"/>
    <property type="match status" value="1"/>
</dbReference>
<dbReference type="STRING" id="169760.PSTEL_12535"/>
<dbReference type="InterPro" id="IPR012854">
    <property type="entry name" value="Cu_amine_oxidase-like_N"/>
</dbReference>
<dbReference type="PROSITE" id="PS51257">
    <property type="entry name" value="PROKAR_LIPOPROTEIN"/>
    <property type="match status" value="1"/>
</dbReference>
<protein>
    <recommendedName>
        <fullName evidence="1">Copper amine oxidase-like N-terminal domain-containing protein</fullName>
    </recommendedName>
</protein>
<dbReference type="Proteomes" id="UP000029507">
    <property type="component" value="Chromosome"/>
</dbReference>
<dbReference type="KEGG" id="pste:PSTEL_12535"/>
<dbReference type="HOGENOM" id="CLU_542723_0_0_9"/>
<evidence type="ECO:0000313" key="2">
    <source>
        <dbReference type="EMBL" id="AIQ63792.1"/>
    </source>
</evidence>
<accession>A0A089LS99</accession>
<dbReference type="AlphaFoldDB" id="A0A089LS99"/>
<sequence length="504" mass="54786">MKLRNKRIKWLLPVLALLLVLAGCQTVGGLDVNKALLGNLDVKSAEESVTFSMKAVPAAGISDEDRKIVDLINSFSVQVNSLKLQENGDLSASGALALKGKTIPFSLYINKSLLALNVEGAKKPFYYPLEDYNSVLSESGVDLEKAESLNKLLTAFVVNNLPNPSAISASAVTDTVYGEQLNLMKLHAEVTGEELPGLLKSFLKSVSQDSEGFKQFLGGLYDYLLPVLKSEDTADLLDAYGFGDVPLDDKEQVVTVAHDAAKLAIDTALLMYDTKLQELYDNAPEIKTVLGKDTNLKVDLFVDSSLHVRKEQMSLNVALPQDDSIPITSISFQSEAQVWNINGPVKADVIDTTGGLNASELSLSAGTILKNLNPDSALYHLLKEDLGITRRSFDIDPEYDSYLVENKGNTAMVSARFLANYFDANLEWDDSSRKITITDDVYGTAVTLKIGSNQAIVDGKVIKLPQAVYIDEYGRGMVPLRAVAEALHAKVTVNEDGTITISRD</sequence>